<dbReference type="Proteomes" id="UP000383932">
    <property type="component" value="Unassembled WGS sequence"/>
</dbReference>
<name>A0A5N5QVW9_9AGAM</name>
<organism evidence="3 4">
    <name type="scientific">Ceratobasidium theobromae</name>
    <dbReference type="NCBI Taxonomy" id="1582974"/>
    <lineage>
        <taxon>Eukaryota</taxon>
        <taxon>Fungi</taxon>
        <taxon>Dikarya</taxon>
        <taxon>Basidiomycota</taxon>
        <taxon>Agaricomycotina</taxon>
        <taxon>Agaricomycetes</taxon>
        <taxon>Cantharellales</taxon>
        <taxon>Ceratobasidiaceae</taxon>
        <taxon>Ceratobasidium</taxon>
    </lineage>
</organism>
<dbReference type="AlphaFoldDB" id="A0A5N5QVW9"/>
<accession>A0A5N5QVW9</accession>
<reference evidence="3 4" key="1">
    <citation type="journal article" date="2019" name="Fungal Biol. Biotechnol.">
        <title>Draft genome sequence of fastidious pathogen Ceratobasidium theobromae, which causes vascular-streak dieback in Theobroma cacao.</title>
        <authorList>
            <person name="Ali S.S."/>
            <person name="Asman A."/>
            <person name="Shao J."/>
            <person name="Firmansyah A.P."/>
            <person name="Susilo A.W."/>
            <person name="Rosmana A."/>
            <person name="McMahon P."/>
            <person name="Junaid M."/>
            <person name="Guest D."/>
            <person name="Kheng T.Y."/>
            <person name="Meinhardt L.W."/>
            <person name="Bailey B.A."/>
        </authorList>
    </citation>
    <scope>NUCLEOTIDE SEQUENCE [LARGE SCALE GENOMIC DNA]</scope>
    <source>
        <strain evidence="3 4">CT2</strain>
    </source>
</reference>
<keyword evidence="4" id="KW-1185">Reference proteome</keyword>
<evidence type="ECO:0000256" key="1">
    <source>
        <dbReference type="SAM" id="MobiDB-lite"/>
    </source>
</evidence>
<evidence type="ECO:0000313" key="4">
    <source>
        <dbReference type="Proteomes" id="UP000383932"/>
    </source>
</evidence>
<protein>
    <submittedName>
        <fullName evidence="3">rRNA-processing protein UTP23</fullName>
    </submittedName>
</protein>
<comment type="caution">
    <text evidence="3">The sequence shown here is derived from an EMBL/GenBank/DDBJ whole genome shotgun (WGS) entry which is preliminary data.</text>
</comment>
<feature type="compositionally biased region" description="Basic residues" evidence="1">
    <location>
        <begin position="111"/>
        <end position="120"/>
    </location>
</feature>
<evidence type="ECO:0000313" key="3">
    <source>
        <dbReference type="EMBL" id="KAB5595769.1"/>
    </source>
</evidence>
<feature type="domain" description="UTP23 sensor motif region" evidence="2">
    <location>
        <begin position="41"/>
        <end position="57"/>
    </location>
</feature>
<gene>
    <name evidence="3" type="ORF">CTheo_782</name>
</gene>
<dbReference type="OrthoDB" id="25675at2759"/>
<feature type="compositionally biased region" description="Polar residues" evidence="1">
    <location>
        <begin position="88"/>
        <end position="108"/>
    </location>
</feature>
<proteinExistence type="predicted"/>
<dbReference type="EMBL" id="SSOP01000006">
    <property type="protein sequence ID" value="KAB5595769.1"/>
    <property type="molecule type" value="Genomic_DNA"/>
</dbReference>
<feature type="region of interest" description="Disordered" evidence="1">
    <location>
        <begin position="36"/>
        <end position="126"/>
    </location>
</feature>
<dbReference type="Pfam" id="PF24779">
    <property type="entry name" value="UTP23_sensor"/>
    <property type="match status" value="1"/>
</dbReference>
<evidence type="ECO:0000259" key="2">
    <source>
        <dbReference type="Pfam" id="PF24779"/>
    </source>
</evidence>
<dbReference type="InterPro" id="IPR057776">
    <property type="entry name" value="UTP23_sensor"/>
</dbReference>
<sequence length="126" mass="14057">MRARIYISIESEDASMSVRESEARVLASTSTPILAGPIHRRKIAKGPNPLSMKKKKSNPATNELKKQMIKPNAPAPKTPKRKRDSYESNEGSQRDGNTTGYQSQQEPTSGGHKRKRRRKTDKVQAA</sequence>